<feature type="signal peptide" evidence="1">
    <location>
        <begin position="1"/>
        <end position="21"/>
    </location>
</feature>
<name>A0A839AS23_9FLAO</name>
<dbReference type="PANTHER" id="PTHR42754">
    <property type="entry name" value="ENDOGLUCANASE"/>
    <property type="match status" value="1"/>
</dbReference>
<dbReference type="EMBL" id="JACGLS010000006">
    <property type="protein sequence ID" value="MBA6157150.1"/>
    <property type="molecule type" value="Genomic_DNA"/>
</dbReference>
<gene>
    <name evidence="2" type="ORF">H3Z83_11560</name>
</gene>
<keyword evidence="1" id="KW-0732">Signal</keyword>
<evidence type="ECO:0008006" key="4">
    <source>
        <dbReference type="Google" id="ProtNLM"/>
    </source>
</evidence>
<dbReference type="AlphaFoldDB" id="A0A839AS23"/>
<accession>A0A839AS23</accession>
<sequence length="442" mass="47873">MIKRLSIFLITTMLISSCSNDVGIFFPTTKEAPQINFIKTFGGSRNESGRSVVQTSDNGYAVLGFTQSIDGDVLTTKSDVQFDFWVLKFDENDNLLWQKTYGGSKDDKAYQIIETNDNGFAIVGYNKSDDGDLTSNEGFEDVWVLKIDATGNILWKTTTGFSGSDQGFSLIQTTDGGYFVGSIIDVTASGGQGNSRSSSRHAGGDYWGIKLNSSGSIEWRKYFGGTNTDTCYGIAETSDGYIMIGSSDSNDVDIKNNKGSYDFWIVKIDKVGALIWEKSFGGTEIDEARAITPTNDGSFIIVGDTRSSNNDVTNNSGGADLWAIKINSDGDLIWQKNYGGSSFDVGRSINKTLDGGFIISGSSRSADNGIINKGQNDAWILKIDNNGNQQWQKTIGGTDIDFCYDAIELSNGNIIAVGESSSSNLDITSNKGFSDLLIIKLK</sequence>
<protein>
    <recommendedName>
        <fullName evidence="4">Bulb-type lectin domain-containing protein</fullName>
    </recommendedName>
</protein>
<dbReference type="PANTHER" id="PTHR42754:SF1">
    <property type="entry name" value="LIPOPROTEIN"/>
    <property type="match status" value="1"/>
</dbReference>
<proteinExistence type="predicted"/>
<evidence type="ECO:0000313" key="3">
    <source>
        <dbReference type="Proteomes" id="UP000563906"/>
    </source>
</evidence>
<keyword evidence="3" id="KW-1185">Reference proteome</keyword>
<organism evidence="2 3">
    <name type="scientific">Tenacibaculum pelagium</name>
    <dbReference type="NCBI Taxonomy" id="2759527"/>
    <lineage>
        <taxon>Bacteria</taxon>
        <taxon>Pseudomonadati</taxon>
        <taxon>Bacteroidota</taxon>
        <taxon>Flavobacteriia</taxon>
        <taxon>Flavobacteriales</taxon>
        <taxon>Flavobacteriaceae</taxon>
        <taxon>Tenacibaculum</taxon>
    </lineage>
</organism>
<reference evidence="2 3" key="1">
    <citation type="submission" date="2020-07" db="EMBL/GenBank/DDBJ databases">
        <title>Bacterium isolated from marine sediment.</title>
        <authorList>
            <person name="Shang D."/>
            <person name="Du Z.-J."/>
        </authorList>
    </citation>
    <scope>NUCLEOTIDE SEQUENCE [LARGE SCALE GENOMIC DNA]</scope>
    <source>
        <strain evidence="2 3">S7007</strain>
    </source>
</reference>
<dbReference type="RefSeq" id="WP_182125650.1">
    <property type="nucleotide sequence ID" value="NZ_JACGLS010000006.1"/>
</dbReference>
<evidence type="ECO:0000256" key="1">
    <source>
        <dbReference type="SAM" id="SignalP"/>
    </source>
</evidence>
<evidence type="ECO:0000313" key="2">
    <source>
        <dbReference type="EMBL" id="MBA6157150.1"/>
    </source>
</evidence>
<dbReference type="PROSITE" id="PS51257">
    <property type="entry name" value="PROKAR_LIPOPROTEIN"/>
    <property type="match status" value="1"/>
</dbReference>
<dbReference type="Proteomes" id="UP000563906">
    <property type="component" value="Unassembled WGS sequence"/>
</dbReference>
<feature type="chain" id="PRO_5032294198" description="Bulb-type lectin domain-containing protein" evidence="1">
    <location>
        <begin position="22"/>
        <end position="442"/>
    </location>
</feature>
<comment type="caution">
    <text evidence="2">The sequence shown here is derived from an EMBL/GenBank/DDBJ whole genome shotgun (WGS) entry which is preliminary data.</text>
</comment>